<dbReference type="SUPFAM" id="SSF54211">
    <property type="entry name" value="Ribosomal protein S5 domain 2-like"/>
    <property type="match status" value="1"/>
</dbReference>
<sequence>MKEIPQMTNNESQKSYRHWIIGILLLLIPFTVAVYAYWPQYYSFTTTGEIVPMEEIDVNGSVNFVYVQEGVTRNRYEKYSVGLRDSEAEFTKVDSSAEDDLSTMLDFEEDRRNETIHYAVDSASEVISSPIEQDRRDERLQQLIEETSNYYGDSIGLMLGIGLVEEAMQEDFSQDGTIVIAGTGTLEEDHTVGSVGAIRDKLRTAEAAGTDIFFVPKDKETFMYPGLSNVEEAELSSKELHLKLQLVPVATLEEAISYLRQLPNPYIRSVNQP</sequence>
<dbReference type="EMBL" id="BTCL01000007">
    <property type="protein sequence ID" value="GMK45336.1"/>
    <property type="molecule type" value="Genomic_DNA"/>
</dbReference>
<keyword evidence="1" id="KW-0812">Transmembrane</keyword>
<dbReference type="InterPro" id="IPR020568">
    <property type="entry name" value="Ribosomal_Su5_D2-typ_SF"/>
</dbReference>
<accession>A0ABQ6NJS0</accession>
<reference evidence="2 3" key="1">
    <citation type="submission" date="2023-05" db="EMBL/GenBank/DDBJ databases">
        <title>Draft genome of Paenibacillus sp. CCS26.</title>
        <authorList>
            <person name="Akita H."/>
            <person name="Shinto Y."/>
            <person name="Kimura Z."/>
        </authorList>
    </citation>
    <scope>NUCLEOTIDE SEQUENCE [LARGE SCALE GENOMIC DNA]</scope>
    <source>
        <strain evidence="2 3">CCS26</strain>
    </source>
</reference>
<evidence type="ECO:0000313" key="3">
    <source>
        <dbReference type="Proteomes" id="UP001285921"/>
    </source>
</evidence>
<dbReference type="Gene3D" id="3.30.230.10">
    <property type="match status" value="1"/>
</dbReference>
<comment type="caution">
    <text evidence="2">The sequence shown here is derived from an EMBL/GenBank/DDBJ whole genome shotgun (WGS) entry which is preliminary data.</text>
</comment>
<proteinExistence type="predicted"/>
<keyword evidence="1" id="KW-1133">Transmembrane helix</keyword>
<keyword evidence="1" id="KW-0472">Membrane</keyword>
<gene>
    <name evidence="2" type="ORF">PghCCS26_24640</name>
</gene>
<organism evidence="2 3">
    <name type="scientific">Paenibacillus glycanilyticus</name>
    <dbReference type="NCBI Taxonomy" id="126569"/>
    <lineage>
        <taxon>Bacteria</taxon>
        <taxon>Bacillati</taxon>
        <taxon>Bacillota</taxon>
        <taxon>Bacilli</taxon>
        <taxon>Bacillales</taxon>
        <taxon>Paenibacillaceae</taxon>
        <taxon>Paenibacillus</taxon>
    </lineage>
</organism>
<evidence type="ECO:0008006" key="4">
    <source>
        <dbReference type="Google" id="ProtNLM"/>
    </source>
</evidence>
<dbReference type="InterPro" id="IPR014721">
    <property type="entry name" value="Ribsml_uS5_D2-typ_fold_subgr"/>
</dbReference>
<protein>
    <recommendedName>
        <fullName evidence="4">Lon proteolytic domain-containing protein</fullName>
    </recommendedName>
</protein>
<keyword evidence="3" id="KW-1185">Reference proteome</keyword>
<dbReference type="RefSeq" id="WP_317980100.1">
    <property type="nucleotide sequence ID" value="NZ_BTCL01000007.1"/>
</dbReference>
<evidence type="ECO:0000313" key="2">
    <source>
        <dbReference type="EMBL" id="GMK45336.1"/>
    </source>
</evidence>
<feature type="transmembrane region" description="Helical" evidence="1">
    <location>
        <begin position="20"/>
        <end position="38"/>
    </location>
</feature>
<name>A0ABQ6NJS0_9BACL</name>
<evidence type="ECO:0000256" key="1">
    <source>
        <dbReference type="SAM" id="Phobius"/>
    </source>
</evidence>
<dbReference type="Proteomes" id="UP001285921">
    <property type="component" value="Unassembled WGS sequence"/>
</dbReference>